<dbReference type="Pfam" id="PF01551">
    <property type="entry name" value="Peptidase_M23"/>
    <property type="match status" value="1"/>
</dbReference>
<proteinExistence type="predicted"/>
<feature type="signal peptide" evidence="2">
    <location>
        <begin position="1"/>
        <end position="22"/>
    </location>
</feature>
<dbReference type="OrthoDB" id="9795421at2"/>
<accession>A0A0P1IUA1</accession>
<gene>
    <name evidence="4" type="primary">nlpD_3</name>
    <name evidence="4" type="ORF">TA5114_02883</name>
</gene>
<organism evidence="4 5">
    <name type="scientific">Cognatishimia activa</name>
    <dbReference type="NCBI Taxonomy" id="1715691"/>
    <lineage>
        <taxon>Bacteria</taxon>
        <taxon>Pseudomonadati</taxon>
        <taxon>Pseudomonadota</taxon>
        <taxon>Alphaproteobacteria</taxon>
        <taxon>Rhodobacterales</taxon>
        <taxon>Paracoccaceae</taxon>
        <taxon>Cognatishimia</taxon>
    </lineage>
</organism>
<dbReference type="PANTHER" id="PTHR21666:SF270">
    <property type="entry name" value="MUREIN HYDROLASE ACTIVATOR ENVC"/>
    <property type="match status" value="1"/>
</dbReference>
<reference evidence="5" key="1">
    <citation type="submission" date="2015-09" db="EMBL/GenBank/DDBJ databases">
        <authorList>
            <person name="Rodrigo-Torres Lidia"/>
            <person name="Arahal R.David."/>
        </authorList>
    </citation>
    <scope>NUCLEOTIDE SEQUENCE [LARGE SCALE GENOMIC DNA]</scope>
    <source>
        <strain evidence="5">CECT 5114</strain>
    </source>
</reference>
<dbReference type="AlphaFoldDB" id="A0A0P1IUA1"/>
<feature type="domain" description="LysM" evidence="3">
    <location>
        <begin position="175"/>
        <end position="219"/>
    </location>
</feature>
<dbReference type="GO" id="GO:0004222">
    <property type="term" value="F:metalloendopeptidase activity"/>
    <property type="evidence" value="ECO:0007669"/>
    <property type="project" value="TreeGrafter"/>
</dbReference>
<evidence type="ECO:0000313" key="4">
    <source>
        <dbReference type="EMBL" id="CUK27062.1"/>
    </source>
</evidence>
<feature type="compositionally biased region" description="Low complexity" evidence="1">
    <location>
        <begin position="225"/>
        <end position="236"/>
    </location>
</feature>
<dbReference type="InterPro" id="IPR036779">
    <property type="entry name" value="LysM_dom_sf"/>
</dbReference>
<dbReference type="Proteomes" id="UP000051184">
    <property type="component" value="Unassembled WGS sequence"/>
</dbReference>
<evidence type="ECO:0000259" key="3">
    <source>
        <dbReference type="PROSITE" id="PS51782"/>
    </source>
</evidence>
<evidence type="ECO:0000256" key="1">
    <source>
        <dbReference type="SAM" id="MobiDB-lite"/>
    </source>
</evidence>
<sequence length="400" mass="41923">MTVSLRRPFGFVPARLAMAVSAAALVSACSGPLDLDLRDVFGQGLDTSEAAVGATADRPTPDARGIISYPNYQVAVAKRGDTVADVANRVGVDATELARYNAVQVNDPLRDGEIVALPTRVAEPASGQVVSPSNVDITSLAGNAIDNATPVVQTDELEAAPVQVTEDTQIGFEPIRHTVQRGETAFTISRLYNVSVRSLAEWNGLGKDFTIRENQILLIPPARPSAPSESARPQARTETTAPGEGSPTPVPPSAATPLPDETPSAPVAKPAAEDLSKQQTKPANSSAKMSFPVNGKIIRPYSKGKNNGIDMSAPAGTPVVAAADGTVAAITTDADGVKIVVVRHADNVMTVYYNVEGITASKGATVKRNAKIAAIPAKDNFVHFEVRKGFESVDPMPFLQ</sequence>
<keyword evidence="4" id="KW-0378">Hydrolase</keyword>
<dbReference type="CDD" id="cd00118">
    <property type="entry name" value="LysM"/>
    <property type="match status" value="1"/>
</dbReference>
<feature type="region of interest" description="Disordered" evidence="1">
    <location>
        <begin position="221"/>
        <end position="290"/>
    </location>
</feature>
<dbReference type="InterPro" id="IPR050570">
    <property type="entry name" value="Cell_wall_metabolism_enzyme"/>
</dbReference>
<keyword evidence="2" id="KW-0732">Signal</keyword>
<dbReference type="SUPFAM" id="SSF51261">
    <property type="entry name" value="Duplicated hybrid motif"/>
    <property type="match status" value="1"/>
</dbReference>
<dbReference type="EMBL" id="CYUE01000021">
    <property type="protein sequence ID" value="CUK27062.1"/>
    <property type="molecule type" value="Genomic_DNA"/>
</dbReference>
<dbReference type="InterPro" id="IPR018392">
    <property type="entry name" value="LysM"/>
</dbReference>
<dbReference type="InterPro" id="IPR016047">
    <property type="entry name" value="M23ase_b-sheet_dom"/>
</dbReference>
<feature type="chain" id="PRO_5006065623" evidence="2">
    <location>
        <begin position="23"/>
        <end position="400"/>
    </location>
</feature>
<dbReference type="STRING" id="1715691.TA5113_03119"/>
<name>A0A0P1IUA1_9RHOB</name>
<dbReference type="InterPro" id="IPR011055">
    <property type="entry name" value="Dup_hybrid_motif"/>
</dbReference>
<dbReference type="CDD" id="cd12797">
    <property type="entry name" value="M23_peptidase"/>
    <property type="match status" value="1"/>
</dbReference>
<feature type="compositionally biased region" description="Polar residues" evidence="1">
    <location>
        <begin position="277"/>
        <end position="288"/>
    </location>
</feature>
<dbReference type="PANTHER" id="PTHR21666">
    <property type="entry name" value="PEPTIDASE-RELATED"/>
    <property type="match status" value="1"/>
</dbReference>
<dbReference type="Pfam" id="PF01476">
    <property type="entry name" value="LysM"/>
    <property type="match status" value="2"/>
</dbReference>
<evidence type="ECO:0000313" key="5">
    <source>
        <dbReference type="Proteomes" id="UP000051184"/>
    </source>
</evidence>
<dbReference type="PROSITE" id="PS51782">
    <property type="entry name" value="LYSM"/>
    <property type="match status" value="1"/>
</dbReference>
<protein>
    <submittedName>
        <fullName evidence="4">Murein hydrolase activator NlpD</fullName>
    </submittedName>
</protein>
<evidence type="ECO:0000256" key="2">
    <source>
        <dbReference type="SAM" id="SignalP"/>
    </source>
</evidence>
<keyword evidence="5" id="KW-1185">Reference proteome</keyword>
<dbReference type="PROSITE" id="PS51257">
    <property type="entry name" value="PROKAR_LIPOPROTEIN"/>
    <property type="match status" value="1"/>
</dbReference>
<dbReference type="Gene3D" id="2.70.70.10">
    <property type="entry name" value="Glucose Permease (Domain IIA)"/>
    <property type="match status" value="1"/>
</dbReference>
<dbReference type="RefSeq" id="WP_058316815.1">
    <property type="nucleotide sequence ID" value="NZ_CYTO01000024.1"/>
</dbReference>
<dbReference type="Gene3D" id="3.10.350.10">
    <property type="entry name" value="LysM domain"/>
    <property type="match status" value="1"/>
</dbReference>
<dbReference type="SMART" id="SM00257">
    <property type="entry name" value="LysM"/>
    <property type="match status" value="2"/>
</dbReference>